<dbReference type="CDD" id="cd00009">
    <property type="entry name" value="AAA"/>
    <property type="match status" value="1"/>
</dbReference>
<evidence type="ECO:0000313" key="3">
    <source>
        <dbReference type="EMBL" id="KRL61359.1"/>
    </source>
</evidence>
<reference evidence="3 4" key="1">
    <citation type="journal article" date="2015" name="Genome Announc.">
        <title>Expanding the biotechnology potential of lactobacilli through comparative genomics of 213 strains and associated genera.</title>
        <authorList>
            <person name="Sun Z."/>
            <person name="Harris H.M."/>
            <person name="McCann A."/>
            <person name="Guo C."/>
            <person name="Argimon S."/>
            <person name="Zhang W."/>
            <person name="Yang X."/>
            <person name="Jeffery I.B."/>
            <person name="Cooney J.C."/>
            <person name="Kagawa T.F."/>
            <person name="Liu W."/>
            <person name="Song Y."/>
            <person name="Salvetti E."/>
            <person name="Wrobel A."/>
            <person name="Rasinkangas P."/>
            <person name="Parkhill J."/>
            <person name="Rea M.C."/>
            <person name="O'Sullivan O."/>
            <person name="Ritari J."/>
            <person name="Douillard F.P."/>
            <person name="Paul Ross R."/>
            <person name="Yang R."/>
            <person name="Briner A.E."/>
            <person name="Felis G.E."/>
            <person name="de Vos W.M."/>
            <person name="Barrangou R."/>
            <person name="Klaenhammer T.R."/>
            <person name="Caufield P.W."/>
            <person name="Cui Y."/>
            <person name="Zhang H."/>
            <person name="O'Toole P.W."/>
        </authorList>
    </citation>
    <scope>NUCLEOTIDE SEQUENCE [LARGE SCALE GENOMIC DNA]</scope>
    <source>
        <strain evidence="3 4">DSM 14340</strain>
    </source>
</reference>
<name>A0A0R1RW80_9LACO</name>
<dbReference type="OrthoDB" id="61127at2"/>
<dbReference type="SUPFAM" id="SSF52540">
    <property type="entry name" value="P-loop containing nucleoside triphosphate hydrolases"/>
    <property type="match status" value="1"/>
</dbReference>
<evidence type="ECO:0000313" key="4">
    <source>
        <dbReference type="Proteomes" id="UP000051264"/>
    </source>
</evidence>
<dbReference type="Pfam" id="PF01695">
    <property type="entry name" value="IstB_IS21"/>
    <property type="match status" value="1"/>
</dbReference>
<dbReference type="STRING" id="1423747.FC69_GL000763"/>
<organism evidence="3 4">
    <name type="scientific">Latilactobacillus fuchuensis DSM 14340 = JCM 11249</name>
    <dbReference type="NCBI Taxonomy" id="1423747"/>
    <lineage>
        <taxon>Bacteria</taxon>
        <taxon>Bacillati</taxon>
        <taxon>Bacillota</taxon>
        <taxon>Bacilli</taxon>
        <taxon>Lactobacillales</taxon>
        <taxon>Lactobacillaceae</taxon>
        <taxon>Latilactobacillus</taxon>
    </lineage>
</organism>
<proteinExistence type="predicted"/>
<sequence length="306" mass="34770">MEDMKKGLIEQMNRRQLNQRFNQLVESALQDPDVQAFIEANQDRLTQETVTRSAAKIYEYVNEKQKLANGQTTLAPGYAPKLVLINHFIDVSYEPTASLMKQREQQALKARVKSINMPKDIVDANLAQYDINERKLPLVTALQFIEDIKNAPTIYHQGLYLCGKFGVGKTYLLGALANELALDGFETTLIHFPTFAVEMKNAIGQNNVLDKVNVIKKAPILMIDDIGADALSAWIRDEVLGIILQYRMQEQLPTFFSSNFTMDELEQHLTTSQRGDNEPVKAGRIMQRVRYLAKEVEVSGHNRRLN</sequence>
<dbReference type="AlphaFoldDB" id="A0A0R1RW80"/>
<dbReference type="Pfam" id="PF07319">
    <property type="entry name" value="DnaI_N"/>
    <property type="match status" value="1"/>
</dbReference>
<dbReference type="Proteomes" id="UP000051264">
    <property type="component" value="Unassembled WGS sequence"/>
</dbReference>
<dbReference type="NCBIfam" id="NF006505">
    <property type="entry name" value="PRK08939.1"/>
    <property type="match status" value="1"/>
</dbReference>
<dbReference type="GO" id="GO:0005524">
    <property type="term" value="F:ATP binding"/>
    <property type="evidence" value="ECO:0007669"/>
    <property type="project" value="InterPro"/>
</dbReference>
<evidence type="ECO:0000259" key="2">
    <source>
        <dbReference type="Pfam" id="PF07319"/>
    </source>
</evidence>
<dbReference type="InterPro" id="IPR027417">
    <property type="entry name" value="P-loop_NTPase"/>
</dbReference>
<comment type="caution">
    <text evidence="3">The sequence shown here is derived from an EMBL/GenBank/DDBJ whole genome shotgun (WGS) entry which is preliminary data.</text>
</comment>
<gene>
    <name evidence="3" type="ORF">FC69_GL000763</name>
</gene>
<dbReference type="RefSeq" id="WP_025083176.1">
    <property type="nucleotide sequence ID" value="NZ_AZEX01000020.1"/>
</dbReference>
<evidence type="ECO:0000259" key="1">
    <source>
        <dbReference type="Pfam" id="PF01695"/>
    </source>
</evidence>
<dbReference type="PANTHER" id="PTHR30050:SF8">
    <property type="entry name" value="PRIMOSOMAL PROTEIN DNAI"/>
    <property type="match status" value="1"/>
</dbReference>
<dbReference type="PANTHER" id="PTHR30050">
    <property type="entry name" value="CHROMOSOMAL REPLICATION INITIATOR PROTEIN DNAA"/>
    <property type="match status" value="1"/>
</dbReference>
<feature type="domain" description="IstB-like ATP-binding" evidence="1">
    <location>
        <begin position="102"/>
        <end position="305"/>
    </location>
</feature>
<dbReference type="Gene3D" id="3.40.50.300">
    <property type="entry name" value="P-loop containing nucleotide triphosphate hydrolases"/>
    <property type="match status" value="1"/>
</dbReference>
<dbReference type="EMBL" id="AZEX01000020">
    <property type="protein sequence ID" value="KRL61359.1"/>
    <property type="molecule type" value="Genomic_DNA"/>
</dbReference>
<accession>A0A0R1RW80</accession>
<dbReference type="GO" id="GO:0006260">
    <property type="term" value="P:DNA replication"/>
    <property type="evidence" value="ECO:0007669"/>
    <property type="project" value="TreeGrafter"/>
</dbReference>
<dbReference type="InterPro" id="IPR002611">
    <property type="entry name" value="IstB_ATP-bd"/>
</dbReference>
<feature type="domain" description="Primosomal DnaI N-terminal" evidence="2">
    <location>
        <begin position="1"/>
        <end position="93"/>
    </location>
</feature>
<dbReference type="InterPro" id="IPR009928">
    <property type="entry name" value="DnaI_N"/>
</dbReference>
<dbReference type="PATRIC" id="fig|1423747.3.peg.778"/>
<protein>
    <submittedName>
        <fullName evidence="3">DnaI protein</fullName>
    </submittedName>
</protein>
<dbReference type="eggNOG" id="COG1484">
    <property type="taxonomic scope" value="Bacteria"/>
</dbReference>